<reference evidence="1 2" key="1">
    <citation type="submission" date="2018-10" db="EMBL/GenBank/DDBJ databases">
        <authorList>
            <person name="Chen W.-M."/>
        </authorList>
    </citation>
    <scope>NUCLEOTIDE SEQUENCE [LARGE SCALE GENOMIC DNA]</scope>
    <source>
        <strain evidence="1 2">H-5</strain>
    </source>
</reference>
<organism evidence="1 2">
    <name type="scientific">Pseudomethylobacillus aquaticus</name>
    <dbReference type="NCBI Taxonomy" id="2676064"/>
    <lineage>
        <taxon>Bacteria</taxon>
        <taxon>Pseudomonadati</taxon>
        <taxon>Pseudomonadota</taxon>
        <taxon>Betaproteobacteria</taxon>
        <taxon>Nitrosomonadales</taxon>
        <taxon>Methylophilaceae</taxon>
        <taxon>Pseudomethylobacillus</taxon>
    </lineage>
</organism>
<evidence type="ECO:0000313" key="2">
    <source>
        <dbReference type="Proteomes" id="UP000275137"/>
    </source>
</evidence>
<sequence length="146" mass="15465">MSILTLELVNDPLQLGYSEHLPHAPGVVADILNSRTIAAVVSIPVSTMFDVLYETGCYAMIKQAQLAGDPIAVLAFEALKDAQSIGPGTVNIGKQTTVTILDQLQQANLLSQAGRDALIQAAQGVVSRAEQLGIGRVTEEQVREAL</sequence>
<dbReference type="Proteomes" id="UP000275137">
    <property type="component" value="Unassembled WGS sequence"/>
</dbReference>
<evidence type="ECO:0000313" key="1">
    <source>
        <dbReference type="EMBL" id="ROH88008.1"/>
    </source>
</evidence>
<dbReference type="AlphaFoldDB" id="A0A3N0V6L1"/>
<gene>
    <name evidence="1" type="ORF">ED236_00500</name>
</gene>
<proteinExistence type="predicted"/>
<keyword evidence="2" id="KW-1185">Reference proteome</keyword>
<protein>
    <submittedName>
        <fullName evidence="1">Uncharacterized protein</fullName>
    </submittedName>
</protein>
<comment type="caution">
    <text evidence="1">The sequence shown here is derived from an EMBL/GenBank/DDBJ whole genome shotgun (WGS) entry which is preliminary data.</text>
</comment>
<dbReference type="RefSeq" id="WP_123236002.1">
    <property type="nucleotide sequence ID" value="NZ_RJVP01000001.1"/>
</dbReference>
<name>A0A3N0V6L1_9PROT</name>
<dbReference type="EMBL" id="RJVP01000001">
    <property type="protein sequence ID" value="ROH88008.1"/>
    <property type="molecule type" value="Genomic_DNA"/>
</dbReference>
<accession>A0A3N0V6L1</accession>